<dbReference type="SUPFAM" id="SSF103506">
    <property type="entry name" value="Mitochondrial carrier"/>
    <property type="match status" value="2"/>
</dbReference>
<comment type="similarity">
    <text evidence="5">Belongs to the mitochondrial carrier (TC 2.A.29) family.</text>
</comment>
<feature type="repeat" description="Solcar" evidence="4">
    <location>
        <begin position="449"/>
        <end position="534"/>
    </location>
</feature>
<keyword evidence="3 4" id="KW-0472">Membrane</keyword>
<feature type="region of interest" description="Disordered" evidence="6">
    <location>
        <begin position="226"/>
        <end position="297"/>
    </location>
</feature>
<dbReference type="PROSITE" id="PS50920">
    <property type="entry name" value="SOLCAR"/>
    <property type="match status" value="3"/>
</dbReference>
<evidence type="ECO:0000256" key="6">
    <source>
        <dbReference type="SAM" id="MobiDB-lite"/>
    </source>
</evidence>
<dbReference type="EMBL" id="GBEZ01017533">
    <property type="protein sequence ID" value="JAC68812.1"/>
    <property type="molecule type" value="Transcribed_RNA"/>
</dbReference>
<dbReference type="GO" id="GO:1904983">
    <property type="term" value="P:glycine import into mitochondrion"/>
    <property type="evidence" value="ECO:0007669"/>
    <property type="project" value="TreeGrafter"/>
</dbReference>
<dbReference type="GO" id="GO:0005739">
    <property type="term" value="C:mitochondrion"/>
    <property type="evidence" value="ECO:0007669"/>
    <property type="project" value="TreeGrafter"/>
</dbReference>
<evidence type="ECO:0000256" key="2">
    <source>
        <dbReference type="ARBA" id="ARBA00022692"/>
    </source>
</evidence>
<dbReference type="Pfam" id="PF00153">
    <property type="entry name" value="Mito_carr"/>
    <property type="match status" value="3"/>
</dbReference>
<evidence type="ECO:0000256" key="4">
    <source>
        <dbReference type="PROSITE-ProRule" id="PRU00282"/>
    </source>
</evidence>
<evidence type="ECO:0000256" key="5">
    <source>
        <dbReference type="RuleBase" id="RU000488"/>
    </source>
</evidence>
<name>A0A061R7A1_9CHLO</name>
<feature type="repeat" description="Solcar" evidence="4">
    <location>
        <begin position="19"/>
        <end position="106"/>
    </location>
</feature>
<dbReference type="GO" id="GO:0015187">
    <property type="term" value="F:glycine transmembrane transporter activity"/>
    <property type="evidence" value="ECO:0007669"/>
    <property type="project" value="TreeGrafter"/>
</dbReference>
<protein>
    <submittedName>
        <fullName evidence="7">Solute carrier family 25 member 38</fullName>
    </submittedName>
</protein>
<dbReference type="InterPro" id="IPR018108">
    <property type="entry name" value="MCP_transmembrane"/>
</dbReference>
<dbReference type="PANTHER" id="PTHR46181:SF3">
    <property type="entry name" value="MITOCHONDRIAL GLYCINE TRANSPORTER"/>
    <property type="match status" value="1"/>
</dbReference>
<reference evidence="7" key="1">
    <citation type="submission" date="2014-05" db="EMBL/GenBank/DDBJ databases">
        <title>The transcriptome of the halophilic microalga Tetraselmis sp. GSL018 isolated from the Great Salt Lake, Utah.</title>
        <authorList>
            <person name="Jinkerson R.E."/>
            <person name="D'Adamo S."/>
            <person name="Posewitz M.C."/>
        </authorList>
    </citation>
    <scope>NUCLEOTIDE SEQUENCE</scope>
    <source>
        <strain evidence="7">GSL018</strain>
    </source>
</reference>
<dbReference type="GO" id="GO:0016020">
    <property type="term" value="C:membrane"/>
    <property type="evidence" value="ECO:0007669"/>
    <property type="project" value="UniProtKB-SubCell"/>
</dbReference>
<evidence type="ECO:0000313" key="7">
    <source>
        <dbReference type="EMBL" id="JAC68812.1"/>
    </source>
</evidence>
<evidence type="ECO:0000256" key="3">
    <source>
        <dbReference type="ARBA" id="ARBA00023136"/>
    </source>
</evidence>
<dbReference type="AlphaFoldDB" id="A0A061R7A1"/>
<keyword evidence="5" id="KW-0813">Transport</keyword>
<keyword evidence="2 4" id="KW-0812">Transmembrane</keyword>
<feature type="region of interest" description="Disordered" evidence="6">
    <location>
        <begin position="1"/>
        <end position="20"/>
    </location>
</feature>
<feature type="region of interest" description="Disordered" evidence="6">
    <location>
        <begin position="427"/>
        <end position="446"/>
    </location>
</feature>
<accession>A0A061R7A1</accession>
<dbReference type="Gene3D" id="1.50.40.10">
    <property type="entry name" value="Mitochondrial carrier domain"/>
    <property type="match status" value="2"/>
</dbReference>
<dbReference type="InterPro" id="IPR023395">
    <property type="entry name" value="MCP_dom_sf"/>
</dbReference>
<feature type="repeat" description="Solcar" evidence="4">
    <location>
        <begin position="118"/>
        <end position="204"/>
    </location>
</feature>
<evidence type="ECO:0000256" key="1">
    <source>
        <dbReference type="ARBA" id="ARBA00004141"/>
    </source>
</evidence>
<comment type="subcellular location">
    <subcellularLocation>
        <location evidence="1">Membrane</location>
        <topology evidence="1">Multi-pass membrane protein</topology>
    </subcellularLocation>
</comment>
<dbReference type="PANTHER" id="PTHR46181">
    <property type="entry name" value="MITOCHONDRIAL GLYCINE TRANSPORTER"/>
    <property type="match status" value="1"/>
</dbReference>
<gene>
    <name evidence="7" type="ORF">TSPGSL018_7872</name>
</gene>
<proteinExistence type="inferred from homology"/>
<sequence length="556" mass="58343">MTSTSGRISDKKAADSPEPSRLLKMASGSISGLLVSVVLQPLDVVRTTMQTEAAKSANRPQVVPTVRSIITEGGVQALWRGSSATVVRLGLGAGLHFLFIDIAKSALQRPMPDGRMGLSPGAAALAGGCARALSAAALCPVTLVKTRLEYGRGEQMYRGPVMAVRQIYTAEGARGLFRGLGPTILTNAPFSGLYYMFYTQLQVALPGTAPLRPAFWMRRRQRRRTAASGPSPLVLGDSDPVSLPVSVRGSPRPGRLPRPLPSARAGPPAHPPGVLPRRDLGGRGAAEASLSPPPPSPCLPASSSVSPHLCSLVLFPFRCLPPSLPIRIAHLRSEIAFLRSRSFSELVFGLPFWSLPSLCSTFFASMFVSPSEKWDGRLTIARHLKSGLGFAELVSGRAADCGSGPEGGGTLLARGVLCRGRSAASASTCRPRKRPRGPAQGSLSAEGRNQTAVNFGSGTIAAAAATIITQPADIVRTRSQMGLMQQRMGMIKALQHIASSQGPAALMTGTTPKIVKKVLQTALVWTLYEELVPRLSTAVQLAKAKAAAGPTAPGPG</sequence>
<organism evidence="7">
    <name type="scientific">Tetraselmis sp. GSL018</name>
    <dbReference type="NCBI Taxonomy" id="582737"/>
    <lineage>
        <taxon>Eukaryota</taxon>
        <taxon>Viridiplantae</taxon>
        <taxon>Chlorophyta</taxon>
        <taxon>core chlorophytes</taxon>
        <taxon>Chlorodendrophyceae</taxon>
        <taxon>Chlorodendrales</taxon>
        <taxon>Chlorodendraceae</taxon>
        <taxon>Tetraselmis</taxon>
    </lineage>
</organism>